<dbReference type="InterPro" id="IPR009506">
    <property type="entry name" value="YjiS-like"/>
</dbReference>
<organism evidence="2 3">
    <name type="scientific">Ollibium composti</name>
    <dbReference type="NCBI Taxonomy" id="2675109"/>
    <lineage>
        <taxon>Bacteria</taxon>
        <taxon>Pseudomonadati</taxon>
        <taxon>Pseudomonadota</taxon>
        <taxon>Alphaproteobacteria</taxon>
        <taxon>Hyphomicrobiales</taxon>
        <taxon>Phyllobacteriaceae</taxon>
        <taxon>Ollibium</taxon>
    </lineage>
</organism>
<sequence length="96" mass="10352">MSATHLAAESSRVAPRPAVQAGVLGTLSTVFRIWKNRRAFHRLGEMSDAELADIGLTRSDLSVATDAPLGADPTVRLRLLAEERVETIEDAARRAA</sequence>
<comment type="caution">
    <text evidence="2">The sequence shown here is derived from an EMBL/GenBank/DDBJ whole genome shotgun (WGS) entry which is preliminary data.</text>
</comment>
<dbReference type="RefSeq" id="WP_136354511.1">
    <property type="nucleotide sequence ID" value="NZ_SSNY01000002.1"/>
</dbReference>
<dbReference type="Pfam" id="PF06568">
    <property type="entry name" value="YjiS-like"/>
    <property type="match status" value="1"/>
</dbReference>
<evidence type="ECO:0000259" key="1">
    <source>
        <dbReference type="Pfam" id="PF06568"/>
    </source>
</evidence>
<dbReference type="Proteomes" id="UP000306441">
    <property type="component" value="Unassembled WGS sequence"/>
</dbReference>
<accession>A0ABY2QB80</accession>
<feature type="domain" description="YjiS-like" evidence="1">
    <location>
        <begin position="29"/>
        <end position="61"/>
    </location>
</feature>
<dbReference type="EMBL" id="SSNY01000002">
    <property type="protein sequence ID" value="THF58938.1"/>
    <property type="molecule type" value="Genomic_DNA"/>
</dbReference>
<protein>
    <submittedName>
        <fullName evidence="2">DUF1127 domain-containing protein</fullName>
    </submittedName>
</protein>
<reference evidence="2 3" key="1">
    <citation type="submission" date="2019-04" db="EMBL/GenBank/DDBJ databases">
        <title>Mesorhizobium composti sp. nov., isolated from compost.</title>
        <authorList>
            <person name="Lin S.-Y."/>
            <person name="Hameed A."/>
            <person name="Hsieh Y.-T."/>
            <person name="Young C.-C."/>
        </authorList>
    </citation>
    <scope>NUCLEOTIDE SEQUENCE [LARGE SCALE GENOMIC DNA]</scope>
    <source>
        <strain evidence="2 3">CC-YTH430</strain>
    </source>
</reference>
<gene>
    <name evidence="2" type="ORF">E6C48_04620</name>
</gene>
<keyword evidence="3" id="KW-1185">Reference proteome</keyword>
<proteinExistence type="predicted"/>
<name>A0ABY2QB80_9HYPH</name>
<evidence type="ECO:0000313" key="2">
    <source>
        <dbReference type="EMBL" id="THF58938.1"/>
    </source>
</evidence>
<evidence type="ECO:0000313" key="3">
    <source>
        <dbReference type="Proteomes" id="UP000306441"/>
    </source>
</evidence>